<proteinExistence type="predicted"/>
<dbReference type="HOGENOM" id="CLU_194720_0_0_1"/>
<evidence type="ECO:0000313" key="3">
    <source>
        <dbReference type="Proteomes" id="UP000002499"/>
    </source>
</evidence>
<reference evidence="2 3" key="1">
    <citation type="journal article" date="2011" name="PLoS Genet.">
        <title>Genome sequencing and comparative transcriptomics of the model entomopathogenic fungi Metarhizium anisopliae and M. acridum.</title>
        <authorList>
            <person name="Gao Q."/>
            <person name="Jin K."/>
            <person name="Ying S.H."/>
            <person name="Zhang Y."/>
            <person name="Xiao G."/>
            <person name="Shang Y."/>
            <person name="Duan Z."/>
            <person name="Hu X."/>
            <person name="Xie X.Q."/>
            <person name="Zhou G."/>
            <person name="Peng G."/>
            <person name="Luo Z."/>
            <person name="Huang W."/>
            <person name="Wang B."/>
            <person name="Fang W."/>
            <person name="Wang S."/>
            <person name="Zhong Y."/>
            <person name="Ma L.J."/>
            <person name="St Leger R.J."/>
            <person name="Zhao G.P."/>
            <person name="Pei Y."/>
            <person name="Feng M.G."/>
            <person name="Xia Y."/>
            <person name="Wang C."/>
        </authorList>
    </citation>
    <scope>NUCLEOTIDE SEQUENCE [LARGE SCALE GENOMIC DNA]</scope>
    <source>
        <strain evidence="2 3">CQMa 102</strain>
    </source>
</reference>
<dbReference type="OMA" id="EIMAHHE"/>
<dbReference type="EMBL" id="GL698555">
    <property type="protein sequence ID" value="EFY86133.1"/>
    <property type="molecule type" value="Genomic_DNA"/>
</dbReference>
<dbReference type="InParanoid" id="E9ED50"/>
<evidence type="ECO:0000313" key="2">
    <source>
        <dbReference type="EMBL" id="EFY86133.1"/>
    </source>
</evidence>
<sequence>MPATDALPNVDAQEPPLTKTEREICKAYGGWGSFMQSMGLKPWESDDAEEGKAIIAAFASDKEEEDKTANKTSNANSGAGRG</sequence>
<dbReference type="OrthoDB" id="4232400at2759"/>
<protein>
    <recommendedName>
        <fullName evidence="4">Extracellular metalloproteinase 3</fullName>
    </recommendedName>
</protein>
<gene>
    <name evidence="2" type="ORF">MAC_07798</name>
</gene>
<keyword evidence="3" id="KW-1185">Reference proteome</keyword>
<evidence type="ECO:0000256" key="1">
    <source>
        <dbReference type="SAM" id="MobiDB-lite"/>
    </source>
</evidence>
<evidence type="ECO:0008006" key="4">
    <source>
        <dbReference type="Google" id="ProtNLM"/>
    </source>
</evidence>
<dbReference type="eggNOG" id="ENOG502SFY9">
    <property type="taxonomic scope" value="Eukaryota"/>
</dbReference>
<accession>E9ED50</accession>
<dbReference type="AlphaFoldDB" id="E9ED50"/>
<name>E9ED50_METAQ</name>
<organism evidence="3">
    <name type="scientific">Metarhizium acridum (strain CQMa 102)</name>
    <dbReference type="NCBI Taxonomy" id="655827"/>
    <lineage>
        <taxon>Eukaryota</taxon>
        <taxon>Fungi</taxon>
        <taxon>Dikarya</taxon>
        <taxon>Ascomycota</taxon>
        <taxon>Pezizomycotina</taxon>
        <taxon>Sordariomycetes</taxon>
        <taxon>Hypocreomycetidae</taxon>
        <taxon>Hypocreales</taxon>
        <taxon>Clavicipitaceae</taxon>
        <taxon>Metarhizium</taxon>
    </lineage>
</organism>
<feature type="compositionally biased region" description="Polar residues" evidence="1">
    <location>
        <begin position="70"/>
        <end position="82"/>
    </location>
</feature>
<dbReference type="Proteomes" id="UP000002499">
    <property type="component" value="Unassembled WGS sequence"/>
</dbReference>
<feature type="region of interest" description="Disordered" evidence="1">
    <location>
        <begin position="59"/>
        <end position="82"/>
    </location>
</feature>